<name>E3IUH8_PSEI1</name>
<feature type="transmembrane region" description="Helical" evidence="2">
    <location>
        <begin position="379"/>
        <end position="397"/>
    </location>
</feature>
<feature type="compositionally biased region" description="Basic residues" evidence="1">
    <location>
        <begin position="1"/>
        <end position="19"/>
    </location>
</feature>
<evidence type="ECO:0000313" key="5">
    <source>
        <dbReference type="Proteomes" id="UP000002484"/>
    </source>
</evidence>
<evidence type="ECO:0000256" key="2">
    <source>
        <dbReference type="SAM" id="Phobius"/>
    </source>
</evidence>
<keyword evidence="5" id="KW-1185">Reference proteome</keyword>
<dbReference type="InterPro" id="IPR005182">
    <property type="entry name" value="YdbS-like_PH"/>
</dbReference>
<reference evidence="4 5" key="1">
    <citation type="submission" date="2010-10" db="EMBL/GenBank/DDBJ databases">
        <title>Complete sequence of Frankia sp. EuI1c.</title>
        <authorList>
            <consortium name="US DOE Joint Genome Institute"/>
            <person name="Lucas S."/>
            <person name="Copeland A."/>
            <person name="Lapidus A."/>
            <person name="Cheng J.-F."/>
            <person name="Bruce D."/>
            <person name="Goodwin L."/>
            <person name="Pitluck S."/>
            <person name="Chertkov O."/>
            <person name="Detter J.C."/>
            <person name="Han C."/>
            <person name="Tapia R."/>
            <person name="Land M."/>
            <person name="Hauser L."/>
            <person name="Jeffries C."/>
            <person name="Kyrpides N."/>
            <person name="Ivanova N."/>
            <person name="Mikhailova N."/>
            <person name="Beauchemin N."/>
            <person name="Sen A."/>
            <person name="Sur S.A."/>
            <person name="Gtari M."/>
            <person name="Wall L."/>
            <person name="Tisa L."/>
            <person name="Woyke T."/>
        </authorList>
    </citation>
    <scope>NUCLEOTIDE SEQUENCE [LARGE SCALE GENOMIC DNA]</scope>
    <source>
        <strain evidence="5">DSM 45817 / CECT 9037 / EuI1c</strain>
    </source>
</reference>
<dbReference type="HOGENOM" id="CLU_554079_0_0_11"/>
<protein>
    <recommendedName>
        <fullName evidence="3">TIR domain-containing protein</fullName>
    </recommendedName>
</protein>
<dbReference type="Pfam" id="PF13676">
    <property type="entry name" value="TIR_2"/>
    <property type="match status" value="1"/>
</dbReference>
<keyword evidence="2" id="KW-0812">Transmembrane</keyword>
<dbReference type="AlphaFoldDB" id="E3IUH8"/>
<dbReference type="Gene3D" id="3.40.50.10140">
    <property type="entry name" value="Toll/interleukin-1 receptor homology (TIR) domain"/>
    <property type="match status" value="1"/>
</dbReference>
<dbReference type="InterPro" id="IPR035897">
    <property type="entry name" value="Toll_tir_struct_dom_sf"/>
</dbReference>
<dbReference type="eggNOG" id="COG3428">
    <property type="taxonomic scope" value="Bacteria"/>
</dbReference>
<dbReference type="InterPro" id="IPR000157">
    <property type="entry name" value="TIR_dom"/>
</dbReference>
<dbReference type="Proteomes" id="UP000002484">
    <property type="component" value="Chromosome"/>
</dbReference>
<feature type="region of interest" description="Disordered" evidence="1">
    <location>
        <begin position="1"/>
        <end position="73"/>
    </location>
</feature>
<dbReference type="Pfam" id="PF03703">
    <property type="entry name" value="bPH_2"/>
    <property type="match status" value="1"/>
</dbReference>
<dbReference type="GO" id="GO:0007165">
    <property type="term" value="P:signal transduction"/>
    <property type="evidence" value="ECO:0007669"/>
    <property type="project" value="InterPro"/>
</dbReference>
<dbReference type="eggNOG" id="COG0457">
    <property type="taxonomic scope" value="Bacteria"/>
</dbReference>
<dbReference type="SUPFAM" id="SSF52200">
    <property type="entry name" value="Toll/Interleukin receptor TIR domain"/>
    <property type="match status" value="1"/>
</dbReference>
<keyword evidence="2" id="KW-1133">Transmembrane helix</keyword>
<gene>
    <name evidence="4" type="ordered locus">FraEuI1c_5679</name>
</gene>
<organism evidence="4 5">
    <name type="scientific">Pseudofrankia inefficax (strain DSM 45817 / CECT 9037 / DDB 130130 / EuI1c)</name>
    <name type="common">Frankia inefficax</name>
    <dbReference type="NCBI Taxonomy" id="298654"/>
    <lineage>
        <taxon>Bacteria</taxon>
        <taxon>Bacillati</taxon>
        <taxon>Actinomycetota</taxon>
        <taxon>Actinomycetes</taxon>
        <taxon>Frankiales</taxon>
        <taxon>Frankiaceae</taxon>
        <taxon>Pseudofrankia</taxon>
    </lineage>
</organism>
<evidence type="ECO:0000259" key="3">
    <source>
        <dbReference type="PROSITE" id="PS50104"/>
    </source>
</evidence>
<dbReference type="STRING" id="298654.FraEuI1c_5679"/>
<feature type="compositionally biased region" description="Low complexity" evidence="1">
    <location>
        <begin position="45"/>
        <end position="56"/>
    </location>
</feature>
<accession>E3IUH8</accession>
<sequence>MHARGRSLFRRLGRSRGGRHTPATQHPAQAHGTSARTLAVAMAGSRRPSARSSSESGYATGVANGDDEPTRLPADTAPTVAPGAWHFFVSYAPVDEAWAEWIAWQLERDQHRVLLQAWDGVPGSHWMNQMNTAIHQSDHTIAVVSRAYIESVFEQEAWQAVFRRDPEGLARRLIPVCVEDCSRPGLLGSIIPVDLSAKPTVMDARKTLLEGIRNATAGRAKPTAEPTYPGLLGEADVSSPIPSSREIAASVFPGKFSGLRPVPRHIETDDRKRDPVDVLVAHLRARHATGDWAVVVALGAMLADRRPDLADPDGLVSDANAAHQEGRLPFLSMGEHALVRVRPHWASELPTLCLLPFLLSVAIALLAVRTGGWLGWVEWGLAFLTVTAMTVLARAVVRRAVARFCEQIVITNLRIVCVSGITDQSVIGATLEQITDMTYTRSLLGHIFDFGTFVLEWKSTDGTVLTQIPHIPHPDLFYIILLDTTFGSLPSA</sequence>
<dbReference type="EMBL" id="CP002299">
    <property type="protein sequence ID" value="ADP83663.1"/>
    <property type="molecule type" value="Genomic_DNA"/>
</dbReference>
<evidence type="ECO:0000313" key="4">
    <source>
        <dbReference type="EMBL" id="ADP83663.1"/>
    </source>
</evidence>
<dbReference type="InParanoid" id="E3IUH8"/>
<evidence type="ECO:0000256" key="1">
    <source>
        <dbReference type="SAM" id="MobiDB-lite"/>
    </source>
</evidence>
<dbReference type="KEGG" id="fri:FraEuI1c_5679"/>
<keyword evidence="2" id="KW-0472">Membrane</keyword>
<dbReference type="PROSITE" id="PS50104">
    <property type="entry name" value="TIR"/>
    <property type="match status" value="1"/>
</dbReference>
<feature type="domain" description="TIR" evidence="3">
    <location>
        <begin position="83"/>
        <end position="216"/>
    </location>
</feature>
<feature type="transmembrane region" description="Helical" evidence="2">
    <location>
        <begin position="349"/>
        <end position="367"/>
    </location>
</feature>
<proteinExistence type="predicted"/>
<feature type="compositionally biased region" description="Polar residues" evidence="1">
    <location>
        <begin position="22"/>
        <end position="36"/>
    </location>
</feature>